<keyword evidence="8 10" id="KW-0472">Membrane</keyword>
<dbReference type="PANTHER" id="PTHR11562:SF17">
    <property type="entry name" value="RE54080P-RELATED"/>
    <property type="match status" value="1"/>
</dbReference>
<feature type="domain" description="Cation efflux protein cytoplasmic" evidence="12">
    <location>
        <begin position="221"/>
        <end position="296"/>
    </location>
</feature>
<dbReference type="InterPro" id="IPR027470">
    <property type="entry name" value="Cation_efflux_CTD"/>
</dbReference>
<feature type="transmembrane region" description="Helical" evidence="10">
    <location>
        <begin position="188"/>
        <end position="206"/>
    </location>
</feature>
<keyword evidence="4 10" id="KW-0812">Transmembrane</keyword>
<dbReference type="InterPro" id="IPR050681">
    <property type="entry name" value="CDF/SLC30A"/>
</dbReference>
<accession>A0A838BVF5</accession>
<evidence type="ECO:0000259" key="11">
    <source>
        <dbReference type="Pfam" id="PF01545"/>
    </source>
</evidence>
<dbReference type="NCBIfam" id="TIGR01297">
    <property type="entry name" value="CDF"/>
    <property type="match status" value="1"/>
</dbReference>
<dbReference type="GO" id="GO:0005385">
    <property type="term" value="F:zinc ion transmembrane transporter activity"/>
    <property type="evidence" value="ECO:0007669"/>
    <property type="project" value="TreeGrafter"/>
</dbReference>
<organism evidence="13 14">
    <name type="scientific">Microvirga mediterraneensis</name>
    <dbReference type="NCBI Taxonomy" id="2754695"/>
    <lineage>
        <taxon>Bacteria</taxon>
        <taxon>Pseudomonadati</taxon>
        <taxon>Pseudomonadota</taxon>
        <taxon>Alphaproteobacteria</taxon>
        <taxon>Hyphomicrobiales</taxon>
        <taxon>Methylobacteriaceae</taxon>
        <taxon>Microvirga</taxon>
    </lineage>
</organism>
<dbReference type="InterPro" id="IPR027469">
    <property type="entry name" value="Cation_efflux_TMD_sf"/>
</dbReference>
<dbReference type="SUPFAM" id="SSF161111">
    <property type="entry name" value="Cation efflux protein transmembrane domain-like"/>
    <property type="match status" value="1"/>
</dbReference>
<reference evidence="13 14" key="1">
    <citation type="submission" date="2020-07" db="EMBL/GenBank/DDBJ databases">
        <title>Draft genome and description of Microvirga mediterraneensis Marseille-Q2068 sp. nov.</title>
        <authorList>
            <person name="Boxberger M."/>
        </authorList>
    </citation>
    <scope>NUCLEOTIDE SEQUENCE [LARGE SCALE GENOMIC DNA]</scope>
    <source>
        <strain evidence="13 14">Marseille-Q2068</strain>
    </source>
</reference>
<dbReference type="InterPro" id="IPR036837">
    <property type="entry name" value="Cation_efflux_CTD_sf"/>
</dbReference>
<feature type="compositionally biased region" description="Basic and acidic residues" evidence="9">
    <location>
        <begin position="11"/>
        <end position="21"/>
    </location>
</feature>
<dbReference type="Pfam" id="PF16916">
    <property type="entry name" value="ZT_dimer"/>
    <property type="match status" value="1"/>
</dbReference>
<evidence type="ECO:0000256" key="9">
    <source>
        <dbReference type="SAM" id="MobiDB-lite"/>
    </source>
</evidence>
<keyword evidence="3" id="KW-0813">Transport</keyword>
<evidence type="ECO:0000256" key="3">
    <source>
        <dbReference type="ARBA" id="ARBA00022448"/>
    </source>
</evidence>
<evidence type="ECO:0000256" key="10">
    <source>
        <dbReference type="SAM" id="Phobius"/>
    </source>
</evidence>
<name>A0A838BVF5_9HYPH</name>
<evidence type="ECO:0000256" key="1">
    <source>
        <dbReference type="ARBA" id="ARBA00004141"/>
    </source>
</evidence>
<dbReference type="SUPFAM" id="SSF160240">
    <property type="entry name" value="Cation efflux protein cytoplasmic domain-like"/>
    <property type="match status" value="1"/>
</dbReference>
<evidence type="ECO:0000256" key="5">
    <source>
        <dbReference type="ARBA" id="ARBA00022906"/>
    </source>
</evidence>
<dbReference type="Pfam" id="PF01545">
    <property type="entry name" value="Cation_efflux"/>
    <property type="match status" value="1"/>
</dbReference>
<feature type="region of interest" description="Disordered" evidence="9">
    <location>
        <begin position="1"/>
        <end position="21"/>
    </location>
</feature>
<evidence type="ECO:0000259" key="12">
    <source>
        <dbReference type="Pfam" id="PF16916"/>
    </source>
</evidence>
<keyword evidence="14" id="KW-1185">Reference proteome</keyword>
<dbReference type="GO" id="GO:0015267">
    <property type="term" value="F:channel activity"/>
    <property type="evidence" value="ECO:0007669"/>
    <property type="project" value="InterPro"/>
</dbReference>
<evidence type="ECO:0000256" key="2">
    <source>
        <dbReference type="ARBA" id="ARBA00008873"/>
    </source>
</evidence>
<protein>
    <submittedName>
        <fullName evidence="13">Cation transporter</fullName>
    </submittedName>
</protein>
<gene>
    <name evidence="13" type="ORF">H0S73_22430</name>
</gene>
<feature type="transmembrane region" description="Helical" evidence="10">
    <location>
        <begin position="57"/>
        <end position="74"/>
    </location>
</feature>
<dbReference type="InterPro" id="IPR000425">
    <property type="entry name" value="MIP"/>
</dbReference>
<sequence length="311" mass="34108">MGHAHGHAHSHGSDGAEDRSPRRGRRLLIALALNLGITVAEVAGGMISGSLALLADAAHNFSDAASVLVSYIAWRISRREADRRRTFGYARAETVGALINLTTLFVIGLYLVYEAANRLLNPVEVAGTTMLVVGIIALVEDIAAAWVLRKELGSLNVKSTYLHMIADALATVGVIVGAIAIMTWGITWIDPVITALIAVYIFWHAYKEIKEAIAVLMDSAPRDFDYDGLVADLKARPSVEDVHHLHVWQPDENRTALEAHISVSEQDLAAVTDLKERIKARLKERFGIDHATLEFELASHVHHSRDLLQDR</sequence>
<feature type="compositionally biased region" description="Basic residues" evidence="9">
    <location>
        <begin position="1"/>
        <end position="10"/>
    </location>
</feature>
<comment type="caution">
    <text evidence="13">The sequence shown here is derived from an EMBL/GenBank/DDBJ whole genome shotgun (WGS) entry which is preliminary data.</text>
</comment>
<dbReference type="AlphaFoldDB" id="A0A838BVF5"/>
<feature type="transmembrane region" description="Helical" evidence="10">
    <location>
        <begin position="27"/>
        <end position="51"/>
    </location>
</feature>
<dbReference type="EMBL" id="JACDXJ010000002">
    <property type="protein sequence ID" value="MBA1158863.1"/>
    <property type="molecule type" value="Genomic_DNA"/>
</dbReference>
<dbReference type="PANTHER" id="PTHR11562">
    <property type="entry name" value="CATION EFFLUX PROTEIN/ ZINC TRANSPORTER"/>
    <property type="match status" value="1"/>
</dbReference>
<evidence type="ECO:0000256" key="4">
    <source>
        <dbReference type="ARBA" id="ARBA00022692"/>
    </source>
</evidence>
<feature type="transmembrane region" description="Helical" evidence="10">
    <location>
        <begin position="125"/>
        <end position="148"/>
    </location>
</feature>
<keyword evidence="5" id="KW-0862">Zinc</keyword>
<dbReference type="GO" id="GO:0005886">
    <property type="term" value="C:plasma membrane"/>
    <property type="evidence" value="ECO:0007669"/>
    <property type="project" value="TreeGrafter"/>
</dbReference>
<keyword evidence="7" id="KW-0406">Ion transport</keyword>
<evidence type="ECO:0000256" key="6">
    <source>
        <dbReference type="ARBA" id="ARBA00022989"/>
    </source>
</evidence>
<evidence type="ECO:0000313" key="14">
    <source>
        <dbReference type="Proteomes" id="UP000572984"/>
    </source>
</evidence>
<feature type="transmembrane region" description="Helical" evidence="10">
    <location>
        <begin position="160"/>
        <end position="182"/>
    </location>
</feature>
<dbReference type="Proteomes" id="UP000572984">
    <property type="component" value="Unassembled WGS sequence"/>
</dbReference>
<dbReference type="InterPro" id="IPR002524">
    <property type="entry name" value="Cation_efflux"/>
</dbReference>
<keyword evidence="6 10" id="KW-1133">Transmembrane helix</keyword>
<feature type="domain" description="Cation efflux protein transmembrane" evidence="11">
    <location>
        <begin position="27"/>
        <end position="217"/>
    </location>
</feature>
<feature type="transmembrane region" description="Helical" evidence="10">
    <location>
        <begin position="95"/>
        <end position="113"/>
    </location>
</feature>
<evidence type="ECO:0000256" key="7">
    <source>
        <dbReference type="ARBA" id="ARBA00023065"/>
    </source>
</evidence>
<keyword evidence="5" id="KW-0864">Zinc transport</keyword>
<proteinExistence type="inferred from homology"/>
<dbReference type="Gene3D" id="1.20.1510.10">
    <property type="entry name" value="Cation efflux protein transmembrane domain"/>
    <property type="match status" value="1"/>
</dbReference>
<comment type="subcellular location">
    <subcellularLocation>
        <location evidence="1">Membrane</location>
        <topology evidence="1">Multi-pass membrane protein</topology>
    </subcellularLocation>
</comment>
<dbReference type="RefSeq" id="WP_181054462.1">
    <property type="nucleotide sequence ID" value="NZ_JACDXJ010000002.1"/>
</dbReference>
<dbReference type="InterPro" id="IPR058533">
    <property type="entry name" value="Cation_efflux_TM"/>
</dbReference>
<comment type="similarity">
    <text evidence="2">Belongs to the cation diffusion facilitator (CDF) transporter (TC 2.A.4) family. SLC30A subfamily.</text>
</comment>
<evidence type="ECO:0000313" key="13">
    <source>
        <dbReference type="EMBL" id="MBA1158863.1"/>
    </source>
</evidence>
<dbReference type="PRINTS" id="PR00783">
    <property type="entry name" value="MINTRINSICP"/>
</dbReference>
<evidence type="ECO:0000256" key="8">
    <source>
        <dbReference type="ARBA" id="ARBA00023136"/>
    </source>
</evidence>